<dbReference type="InterPro" id="IPR003710">
    <property type="entry name" value="ApbA"/>
</dbReference>
<accession>A0AAV9QEK3</accession>
<comment type="caution">
    <text evidence="6">The sequence shown here is derived from an EMBL/GenBank/DDBJ whole genome shotgun (WGS) entry which is preliminary data.</text>
</comment>
<evidence type="ECO:0000313" key="6">
    <source>
        <dbReference type="EMBL" id="KAK5539977.1"/>
    </source>
</evidence>
<dbReference type="InterPro" id="IPR051402">
    <property type="entry name" value="KPR-Related"/>
</dbReference>
<evidence type="ECO:0000256" key="3">
    <source>
        <dbReference type="ARBA" id="ARBA00023002"/>
    </source>
</evidence>
<reference evidence="6 7" key="1">
    <citation type="submission" date="2023-06" db="EMBL/GenBank/DDBJ databases">
        <title>Black Yeasts Isolated from many extreme environments.</title>
        <authorList>
            <person name="Coleine C."/>
            <person name="Stajich J.E."/>
            <person name="Selbmann L."/>
        </authorList>
    </citation>
    <scope>NUCLEOTIDE SEQUENCE [LARGE SCALE GENOMIC DNA]</scope>
    <source>
        <strain evidence="6 7">CCFEE 5887</strain>
    </source>
</reference>
<evidence type="ECO:0000256" key="2">
    <source>
        <dbReference type="ARBA" id="ARBA00022857"/>
    </source>
</evidence>
<dbReference type="GO" id="GO:0015940">
    <property type="term" value="P:pantothenate biosynthetic process"/>
    <property type="evidence" value="ECO:0007669"/>
    <property type="project" value="InterPro"/>
</dbReference>
<sequence>MGNLGSRDNLPAILSTHTRALRHLGKPSESTVHRSVSLIPPVTTAPDTMLNVCLIGAGGVGTIAAHVLEKSQRCRVTAVLRSNYAVVKEQGFDIDSVDHGEVRGWKPHRIIPSLSDATTEPDQPYDFIVITTKAIPELTASLIPDLKRLITPRKTSLVLIQNGLDIEKPLASAFPETPVLSGLSMIGVRTTSPRTLLHEDPDQLRIGPYWHHFDGPGPTPLPRQTQLDAALLFVEVYNAGLSHAKTTRKSGAECVLADDIIAARWRKLLWNGSFNTLCTLLRMSVGELLSSPTGRKTLLEPAMREIAAVATAAGYGDAVSEDVVQLMLHDTPETSPFRPSMLVDLEKGRPLELDVILGAPLAVAREKGVSTPVLSQVYELLKVVQWHLTTTAANAKANAKANA</sequence>
<gene>
    <name evidence="6" type="ORF">LTR25_003682</name>
</gene>
<dbReference type="InterPro" id="IPR008927">
    <property type="entry name" value="6-PGluconate_DH-like_C_sf"/>
</dbReference>
<dbReference type="SUPFAM" id="SSF51735">
    <property type="entry name" value="NAD(P)-binding Rossmann-fold domains"/>
    <property type="match status" value="1"/>
</dbReference>
<feature type="domain" description="Ketopantoate reductase C-terminal" evidence="5">
    <location>
        <begin position="259"/>
        <end position="385"/>
    </location>
</feature>
<dbReference type="PANTHER" id="PTHR21708">
    <property type="entry name" value="PROBABLE 2-DEHYDROPANTOATE 2-REDUCTASE"/>
    <property type="match status" value="1"/>
</dbReference>
<dbReference type="EMBL" id="JAXLQG010000005">
    <property type="protein sequence ID" value="KAK5539977.1"/>
    <property type="molecule type" value="Genomic_DNA"/>
</dbReference>
<dbReference type="InterPro" id="IPR013332">
    <property type="entry name" value="KPR_N"/>
</dbReference>
<evidence type="ECO:0000259" key="4">
    <source>
        <dbReference type="Pfam" id="PF02558"/>
    </source>
</evidence>
<dbReference type="Pfam" id="PF02558">
    <property type="entry name" value="ApbA"/>
    <property type="match status" value="1"/>
</dbReference>
<dbReference type="InterPro" id="IPR036291">
    <property type="entry name" value="NAD(P)-bd_dom_sf"/>
</dbReference>
<dbReference type="NCBIfam" id="TIGR00745">
    <property type="entry name" value="apbA_panE"/>
    <property type="match status" value="1"/>
</dbReference>
<dbReference type="GO" id="GO:0005737">
    <property type="term" value="C:cytoplasm"/>
    <property type="evidence" value="ECO:0007669"/>
    <property type="project" value="TreeGrafter"/>
</dbReference>
<dbReference type="InterPro" id="IPR013752">
    <property type="entry name" value="KPA_reductase"/>
</dbReference>
<keyword evidence="3" id="KW-0560">Oxidoreductase</keyword>
<evidence type="ECO:0000313" key="7">
    <source>
        <dbReference type="Proteomes" id="UP001345827"/>
    </source>
</evidence>
<dbReference type="Proteomes" id="UP001345827">
    <property type="component" value="Unassembled WGS sequence"/>
</dbReference>
<evidence type="ECO:0008006" key="8">
    <source>
        <dbReference type="Google" id="ProtNLM"/>
    </source>
</evidence>
<dbReference type="PANTHER" id="PTHR21708:SF30">
    <property type="entry name" value="2-DEHYDROPANTOATE 2-REDUCTASE-RELATED"/>
    <property type="match status" value="1"/>
</dbReference>
<dbReference type="AlphaFoldDB" id="A0AAV9QEK3"/>
<keyword evidence="7" id="KW-1185">Reference proteome</keyword>
<dbReference type="GO" id="GO:0008677">
    <property type="term" value="F:2-dehydropantoate 2-reductase activity"/>
    <property type="evidence" value="ECO:0007669"/>
    <property type="project" value="InterPro"/>
</dbReference>
<evidence type="ECO:0000259" key="5">
    <source>
        <dbReference type="Pfam" id="PF08546"/>
    </source>
</evidence>
<dbReference type="Pfam" id="PF08546">
    <property type="entry name" value="ApbA_C"/>
    <property type="match status" value="1"/>
</dbReference>
<keyword evidence="2" id="KW-0521">NADP</keyword>
<dbReference type="SUPFAM" id="SSF48179">
    <property type="entry name" value="6-phosphogluconate dehydrogenase C-terminal domain-like"/>
    <property type="match status" value="1"/>
</dbReference>
<comment type="similarity">
    <text evidence="1">Belongs to the ketopantoate reductase family.</text>
</comment>
<dbReference type="Gene3D" id="1.10.1040.10">
    <property type="entry name" value="N-(1-d-carboxylethyl)-l-norvaline Dehydrogenase, domain 2"/>
    <property type="match status" value="1"/>
</dbReference>
<feature type="domain" description="Ketopantoate reductase N-terminal" evidence="4">
    <location>
        <begin position="52"/>
        <end position="209"/>
    </location>
</feature>
<evidence type="ECO:0000256" key="1">
    <source>
        <dbReference type="ARBA" id="ARBA00007870"/>
    </source>
</evidence>
<dbReference type="InterPro" id="IPR013328">
    <property type="entry name" value="6PGD_dom2"/>
</dbReference>
<proteinExistence type="inferred from homology"/>
<name>A0AAV9QEK3_9PEZI</name>
<dbReference type="Gene3D" id="3.40.50.720">
    <property type="entry name" value="NAD(P)-binding Rossmann-like Domain"/>
    <property type="match status" value="1"/>
</dbReference>
<protein>
    <recommendedName>
        <fullName evidence="8">2-dehydropantoate 2-reductase</fullName>
    </recommendedName>
</protein>
<organism evidence="6 7">
    <name type="scientific">Vermiconidia calcicola</name>
    <dbReference type="NCBI Taxonomy" id="1690605"/>
    <lineage>
        <taxon>Eukaryota</taxon>
        <taxon>Fungi</taxon>
        <taxon>Dikarya</taxon>
        <taxon>Ascomycota</taxon>
        <taxon>Pezizomycotina</taxon>
        <taxon>Dothideomycetes</taxon>
        <taxon>Dothideomycetidae</taxon>
        <taxon>Mycosphaerellales</taxon>
        <taxon>Extremaceae</taxon>
        <taxon>Vermiconidia</taxon>
    </lineage>
</organism>
<dbReference type="FunFam" id="1.10.1040.10:FF:000017">
    <property type="entry name" value="2-dehydropantoate 2-reductase"/>
    <property type="match status" value="1"/>
</dbReference>